<sequence>MAGPSEYVGSFIDFCANKLTNNPNMELPTTKSSLSGEFINEMKVPFSRNYIISAILKPHYLLDNIRRSSYPREMQAKLLVLLSLPVDEEYFEKRVISCRALCVTEILRLNKAIKIELDEYRRIDQIECDGEVINFLHRRPQAQKRKIQCSEVVGGPEVKKTNVGAIPPLPSLEVREEPVNAAPSHHSLWENHTNMDLCQTLSWLLENPSAEYQNPIFLPRINFRNIEIITIQKSDVRSLTRRTVPPVVEPIEPVEEEDGEGDKTSSPLEVALKVLGGFRSV</sequence>
<dbReference type="EMBL" id="GL379808">
    <property type="protein sequence ID" value="EGT42142.1"/>
    <property type="molecule type" value="Genomic_DNA"/>
</dbReference>
<reference evidence="3" key="1">
    <citation type="submission" date="2011-07" db="EMBL/GenBank/DDBJ databases">
        <authorList>
            <consortium name="Caenorhabditis brenneri Sequencing and Analysis Consortium"/>
            <person name="Wilson R.K."/>
        </authorList>
    </citation>
    <scope>NUCLEOTIDE SEQUENCE [LARGE SCALE GENOMIC DNA]</scope>
    <source>
        <strain evidence="3">PB2801</strain>
    </source>
</reference>
<gene>
    <name evidence="2" type="ORF">CAEBREN_25540</name>
</gene>
<evidence type="ECO:0000313" key="3">
    <source>
        <dbReference type="Proteomes" id="UP000008068"/>
    </source>
</evidence>
<organism evidence="3">
    <name type="scientific">Caenorhabditis brenneri</name>
    <name type="common">Nematode worm</name>
    <dbReference type="NCBI Taxonomy" id="135651"/>
    <lineage>
        <taxon>Eukaryota</taxon>
        <taxon>Metazoa</taxon>
        <taxon>Ecdysozoa</taxon>
        <taxon>Nematoda</taxon>
        <taxon>Chromadorea</taxon>
        <taxon>Rhabditida</taxon>
        <taxon>Rhabditina</taxon>
        <taxon>Rhabditomorpha</taxon>
        <taxon>Rhabditoidea</taxon>
        <taxon>Rhabditidae</taxon>
        <taxon>Peloderinae</taxon>
        <taxon>Caenorhabditis</taxon>
    </lineage>
</organism>
<dbReference type="AlphaFoldDB" id="G0MQY5"/>
<dbReference type="HOGENOM" id="CLU_991193_0_0_1"/>
<protein>
    <recommendedName>
        <fullName evidence="1">SPK domain-containing protein</fullName>
    </recommendedName>
</protein>
<dbReference type="Proteomes" id="UP000008068">
    <property type="component" value="Unassembled WGS sequence"/>
</dbReference>
<dbReference type="InterPro" id="IPR006570">
    <property type="entry name" value="SPK_dom"/>
</dbReference>
<name>G0MQY5_CAEBE</name>
<keyword evidence="3" id="KW-1185">Reference proteome</keyword>
<evidence type="ECO:0000313" key="2">
    <source>
        <dbReference type="EMBL" id="EGT42142.1"/>
    </source>
</evidence>
<dbReference type="Pfam" id="PF04435">
    <property type="entry name" value="SPK"/>
    <property type="match status" value="1"/>
</dbReference>
<feature type="domain" description="SPK" evidence="1">
    <location>
        <begin position="11"/>
        <end position="123"/>
    </location>
</feature>
<accession>G0MQY5</accession>
<dbReference type="InParanoid" id="G0MQY5"/>
<proteinExistence type="predicted"/>
<evidence type="ECO:0000259" key="1">
    <source>
        <dbReference type="Pfam" id="PF04435"/>
    </source>
</evidence>